<proteinExistence type="predicted"/>
<sequence>MADHRNPPGVGPAIQEVSEKAQLLIREEIALAKAELTEKVTKLVKGAVVGIVAGVFALLGLLYLLDALSWFTWKLVQGGGGDDFWLGFLIVAILLFVLGAIAGFLASRFIKRGSPPTPKLAIEEAQLIKQTISSSTATPASRSEARS</sequence>
<dbReference type="InterPro" id="IPR009937">
    <property type="entry name" value="Phage_holin_3_6"/>
</dbReference>
<keyword evidence="1" id="KW-0472">Membrane</keyword>
<evidence type="ECO:0000256" key="1">
    <source>
        <dbReference type="SAM" id="Phobius"/>
    </source>
</evidence>
<evidence type="ECO:0000313" key="2">
    <source>
        <dbReference type="EMBL" id="CAA9530725.1"/>
    </source>
</evidence>
<organism evidence="2">
    <name type="scientific">uncultured Solirubrobacteraceae bacterium</name>
    <dbReference type="NCBI Taxonomy" id="1162706"/>
    <lineage>
        <taxon>Bacteria</taxon>
        <taxon>Bacillati</taxon>
        <taxon>Actinomycetota</taxon>
        <taxon>Thermoleophilia</taxon>
        <taxon>Solirubrobacterales</taxon>
        <taxon>Solirubrobacteraceae</taxon>
        <taxon>environmental samples</taxon>
    </lineage>
</organism>
<accession>A0A6J4TTT2</accession>
<keyword evidence="1" id="KW-0812">Transmembrane</keyword>
<dbReference type="AlphaFoldDB" id="A0A6J4TTT2"/>
<feature type="transmembrane region" description="Helical" evidence="1">
    <location>
        <begin position="43"/>
        <end position="64"/>
    </location>
</feature>
<gene>
    <name evidence="2" type="ORF">AVDCRST_MAG30-3746</name>
</gene>
<dbReference type="EMBL" id="CADCVS010000496">
    <property type="protein sequence ID" value="CAA9530725.1"/>
    <property type="molecule type" value="Genomic_DNA"/>
</dbReference>
<feature type="transmembrane region" description="Helical" evidence="1">
    <location>
        <begin position="84"/>
        <end position="106"/>
    </location>
</feature>
<keyword evidence="1" id="KW-1133">Transmembrane helix</keyword>
<name>A0A6J4TTT2_9ACTN</name>
<protein>
    <recommendedName>
        <fullName evidence="3">Phage holin family protein</fullName>
    </recommendedName>
</protein>
<evidence type="ECO:0008006" key="3">
    <source>
        <dbReference type="Google" id="ProtNLM"/>
    </source>
</evidence>
<reference evidence="2" key="1">
    <citation type="submission" date="2020-02" db="EMBL/GenBank/DDBJ databases">
        <authorList>
            <person name="Meier V. D."/>
        </authorList>
    </citation>
    <scope>NUCLEOTIDE SEQUENCE</scope>
    <source>
        <strain evidence="2">AVDCRST_MAG30</strain>
    </source>
</reference>
<dbReference type="Pfam" id="PF07332">
    <property type="entry name" value="Phage_holin_3_6"/>
    <property type="match status" value="1"/>
</dbReference>